<sequence>FRELPFTYAFLSQTAIVIAIMACYFVLVYFFKARFRTLSEAARERNHQEQQLIYISLIVCTLEIINFLFYIYVFGINTKVDTRVFYFFYNALNDIYSAAPPYLLIVFCTPVRERVLTLLHLNSGRPKTELLSTFRDAISRNKTAEPI</sequence>
<reference evidence="2" key="1">
    <citation type="submission" date="2023-10" db="EMBL/GenBank/DDBJ databases">
        <title>Genome assembly of Pristionchus species.</title>
        <authorList>
            <person name="Yoshida K."/>
            <person name="Sommer R.J."/>
        </authorList>
    </citation>
    <scope>NUCLEOTIDE SEQUENCE</scope>
    <source>
        <strain evidence="2">RS5133</strain>
    </source>
</reference>
<protein>
    <recommendedName>
        <fullName evidence="4">Serpentine receptor class gamma</fullName>
    </recommendedName>
</protein>
<keyword evidence="1" id="KW-0472">Membrane</keyword>
<dbReference type="InterPro" id="IPR019426">
    <property type="entry name" value="7TM_GPCR_serpentine_rcpt_Srv"/>
</dbReference>
<dbReference type="Pfam" id="PF10323">
    <property type="entry name" value="7TM_GPCR_Srv"/>
    <property type="match status" value="1"/>
</dbReference>
<accession>A0AAV5UYN3</accession>
<name>A0AAV5UYN3_9BILA</name>
<feature type="non-terminal residue" evidence="2">
    <location>
        <position position="1"/>
    </location>
</feature>
<evidence type="ECO:0000313" key="2">
    <source>
        <dbReference type="EMBL" id="GMT12376.1"/>
    </source>
</evidence>
<keyword evidence="1" id="KW-0812">Transmembrane</keyword>
<evidence type="ECO:0000256" key="1">
    <source>
        <dbReference type="SAM" id="Phobius"/>
    </source>
</evidence>
<dbReference type="EMBL" id="BTSY01000001">
    <property type="protein sequence ID" value="GMT12376.1"/>
    <property type="molecule type" value="Genomic_DNA"/>
</dbReference>
<organism evidence="2 3">
    <name type="scientific">Pristionchus fissidentatus</name>
    <dbReference type="NCBI Taxonomy" id="1538716"/>
    <lineage>
        <taxon>Eukaryota</taxon>
        <taxon>Metazoa</taxon>
        <taxon>Ecdysozoa</taxon>
        <taxon>Nematoda</taxon>
        <taxon>Chromadorea</taxon>
        <taxon>Rhabditida</taxon>
        <taxon>Rhabditina</taxon>
        <taxon>Diplogasteromorpha</taxon>
        <taxon>Diplogasteroidea</taxon>
        <taxon>Neodiplogasteridae</taxon>
        <taxon>Pristionchus</taxon>
    </lineage>
</organism>
<comment type="caution">
    <text evidence="2">The sequence shown here is derived from an EMBL/GenBank/DDBJ whole genome shotgun (WGS) entry which is preliminary data.</text>
</comment>
<dbReference type="PANTHER" id="PTHR31748">
    <property type="entry name" value="SERPENTINE RECEPTOR, CLASS V"/>
    <property type="match status" value="1"/>
</dbReference>
<dbReference type="SUPFAM" id="SSF81321">
    <property type="entry name" value="Family A G protein-coupled receptor-like"/>
    <property type="match status" value="1"/>
</dbReference>
<proteinExistence type="predicted"/>
<dbReference type="PANTHER" id="PTHR31748:SF1">
    <property type="entry name" value="SERPENTINE RECEPTOR, CLASS V"/>
    <property type="match status" value="1"/>
</dbReference>
<keyword evidence="3" id="KW-1185">Reference proteome</keyword>
<feature type="transmembrane region" description="Helical" evidence="1">
    <location>
        <begin position="6"/>
        <end position="31"/>
    </location>
</feature>
<evidence type="ECO:0008006" key="4">
    <source>
        <dbReference type="Google" id="ProtNLM"/>
    </source>
</evidence>
<feature type="transmembrane region" description="Helical" evidence="1">
    <location>
        <begin position="95"/>
        <end position="111"/>
    </location>
</feature>
<evidence type="ECO:0000313" key="3">
    <source>
        <dbReference type="Proteomes" id="UP001432322"/>
    </source>
</evidence>
<dbReference type="AlphaFoldDB" id="A0AAV5UYN3"/>
<feature type="transmembrane region" description="Helical" evidence="1">
    <location>
        <begin position="52"/>
        <end position="75"/>
    </location>
</feature>
<dbReference type="Proteomes" id="UP001432322">
    <property type="component" value="Unassembled WGS sequence"/>
</dbReference>
<gene>
    <name evidence="2" type="ORF">PFISCL1PPCAC_3673</name>
</gene>
<keyword evidence="1" id="KW-1133">Transmembrane helix</keyword>